<keyword evidence="4" id="KW-0472">Membrane</keyword>
<evidence type="ECO:0000256" key="1">
    <source>
        <dbReference type="ARBA" id="ARBA00022771"/>
    </source>
</evidence>
<evidence type="ECO:0000259" key="5">
    <source>
        <dbReference type="PROSITE" id="PS50089"/>
    </source>
</evidence>
<keyword evidence="2" id="KW-0862">Zinc</keyword>
<dbReference type="AlphaFoldDB" id="A0A8W8IML4"/>
<keyword evidence="4" id="KW-1133">Transmembrane helix</keyword>
<evidence type="ECO:0000256" key="2">
    <source>
        <dbReference type="ARBA" id="ARBA00022833"/>
    </source>
</evidence>
<dbReference type="SUPFAM" id="SSF57850">
    <property type="entry name" value="RING/U-box"/>
    <property type="match status" value="1"/>
</dbReference>
<reference evidence="6" key="1">
    <citation type="submission" date="2022-08" db="UniProtKB">
        <authorList>
            <consortium name="EnsemblMetazoa"/>
        </authorList>
    </citation>
    <scope>IDENTIFICATION</scope>
    <source>
        <strain evidence="6">05x7-T-G4-1.051#20</strain>
    </source>
</reference>
<keyword evidence="1 3" id="KW-0863">Zinc-finger</keyword>
<dbReference type="Gene3D" id="3.30.40.10">
    <property type="entry name" value="Zinc/RING finger domain, C3HC4 (zinc finger)"/>
    <property type="match status" value="1"/>
</dbReference>
<proteinExistence type="predicted"/>
<keyword evidence="4" id="KW-0812">Transmembrane</keyword>
<dbReference type="Pfam" id="PF13923">
    <property type="entry name" value="zf-C3HC4_2"/>
    <property type="match status" value="1"/>
</dbReference>
<sequence length="223" mass="25483">MERRFLLDKISRFVSRNVSSTQMVSLHHWTEIGYNAAFWTIVLLSATDFVRLVLCSLCVALSAALILVILLTIFNKSELNISEYIFFAFWGIFSYFTNCSIRMPTSEDVTCIQPNWKELPNEYSAGALSKVLFLSIETVFYLYTILRHLWILRSDRHNFWKNTTAIPKSKRGEQCPVCLADIWTGRVTSCGHVFHSGCLARCLNQSSVCPMCRSNIGAITKSR</sequence>
<dbReference type="InterPro" id="IPR013083">
    <property type="entry name" value="Znf_RING/FYVE/PHD"/>
</dbReference>
<evidence type="ECO:0000256" key="4">
    <source>
        <dbReference type="SAM" id="Phobius"/>
    </source>
</evidence>
<protein>
    <recommendedName>
        <fullName evidence="5">RING-type domain-containing protein</fullName>
    </recommendedName>
</protein>
<dbReference type="PROSITE" id="PS50089">
    <property type="entry name" value="ZF_RING_2"/>
    <property type="match status" value="1"/>
</dbReference>
<dbReference type="SMART" id="SM00184">
    <property type="entry name" value="RING"/>
    <property type="match status" value="1"/>
</dbReference>
<feature type="domain" description="RING-type" evidence="5">
    <location>
        <begin position="175"/>
        <end position="213"/>
    </location>
</feature>
<evidence type="ECO:0000313" key="7">
    <source>
        <dbReference type="Proteomes" id="UP000005408"/>
    </source>
</evidence>
<accession>A0A8W8IML4</accession>
<keyword evidence="7" id="KW-1185">Reference proteome</keyword>
<feature type="transmembrane region" description="Helical" evidence="4">
    <location>
        <begin position="49"/>
        <end position="72"/>
    </location>
</feature>
<organism evidence="6 7">
    <name type="scientific">Magallana gigas</name>
    <name type="common">Pacific oyster</name>
    <name type="synonym">Crassostrea gigas</name>
    <dbReference type="NCBI Taxonomy" id="29159"/>
    <lineage>
        <taxon>Eukaryota</taxon>
        <taxon>Metazoa</taxon>
        <taxon>Spiralia</taxon>
        <taxon>Lophotrochozoa</taxon>
        <taxon>Mollusca</taxon>
        <taxon>Bivalvia</taxon>
        <taxon>Autobranchia</taxon>
        <taxon>Pteriomorphia</taxon>
        <taxon>Ostreida</taxon>
        <taxon>Ostreoidea</taxon>
        <taxon>Ostreidae</taxon>
        <taxon>Magallana</taxon>
    </lineage>
</organism>
<keyword evidence="1 3" id="KW-0479">Metal-binding</keyword>
<dbReference type="Proteomes" id="UP000005408">
    <property type="component" value="Unassembled WGS sequence"/>
</dbReference>
<dbReference type="EnsemblMetazoa" id="G14739.2">
    <property type="protein sequence ID" value="G14739.2:cds"/>
    <property type="gene ID" value="G14739"/>
</dbReference>
<feature type="transmembrane region" description="Helical" evidence="4">
    <location>
        <begin position="84"/>
        <end position="103"/>
    </location>
</feature>
<name>A0A8W8IML4_MAGGI</name>
<dbReference type="InterPro" id="IPR001841">
    <property type="entry name" value="Znf_RING"/>
</dbReference>
<evidence type="ECO:0000256" key="3">
    <source>
        <dbReference type="PROSITE-ProRule" id="PRU00175"/>
    </source>
</evidence>
<evidence type="ECO:0000313" key="6">
    <source>
        <dbReference type="EnsemblMetazoa" id="G14739.2:cds"/>
    </source>
</evidence>
<dbReference type="GO" id="GO:0008270">
    <property type="term" value="F:zinc ion binding"/>
    <property type="evidence" value="ECO:0007669"/>
    <property type="project" value="UniProtKB-KW"/>
</dbReference>